<dbReference type="PROSITE" id="PS51257">
    <property type="entry name" value="PROKAR_LIPOPROTEIN"/>
    <property type="match status" value="1"/>
</dbReference>
<keyword evidence="1" id="KW-0732">Signal</keyword>
<name>A0A4P2PSY9_SORCE</name>
<evidence type="ECO:0008006" key="4">
    <source>
        <dbReference type="Google" id="ProtNLM"/>
    </source>
</evidence>
<dbReference type="RefSeq" id="WP_129344305.1">
    <property type="nucleotide sequence ID" value="NZ_CP012670.1"/>
</dbReference>
<reference evidence="2 3" key="1">
    <citation type="submission" date="2015-09" db="EMBL/GenBank/DDBJ databases">
        <title>Sorangium comparison.</title>
        <authorList>
            <person name="Zaburannyi N."/>
            <person name="Bunk B."/>
            <person name="Overmann J."/>
            <person name="Mueller R."/>
        </authorList>
    </citation>
    <scope>NUCLEOTIDE SEQUENCE [LARGE SCALE GENOMIC DNA]</scope>
    <source>
        <strain evidence="2 3">So ceGT47</strain>
    </source>
</reference>
<dbReference type="AlphaFoldDB" id="A0A4P2PSY9"/>
<dbReference type="EMBL" id="CP012670">
    <property type="protein sequence ID" value="AUX19674.1"/>
    <property type="molecule type" value="Genomic_DNA"/>
</dbReference>
<gene>
    <name evidence="2" type="ORF">SOCEGT47_001260</name>
</gene>
<dbReference type="Proteomes" id="UP000295781">
    <property type="component" value="Chromosome"/>
</dbReference>
<feature type="chain" id="PRO_5020762720" description="Secreted protein" evidence="1">
    <location>
        <begin position="20"/>
        <end position="188"/>
    </location>
</feature>
<dbReference type="OrthoDB" id="4464491at2"/>
<organism evidence="2 3">
    <name type="scientific">Sorangium cellulosum</name>
    <name type="common">Polyangium cellulosum</name>
    <dbReference type="NCBI Taxonomy" id="56"/>
    <lineage>
        <taxon>Bacteria</taxon>
        <taxon>Pseudomonadati</taxon>
        <taxon>Myxococcota</taxon>
        <taxon>Polyangia</taxon>
        <taxon>Polyangiales</taxon>
        <taxon>Polyangiaceae</taxon>
        <taxon>Sorangium</taxon>
    </lineage>
</organism>
<feature type="signal peptide" evidence="1">
    <location>
        <begin position="1"/>
        <end position="19"/>
    </location>
</feature>
<protein>
    <recommendedName>
        <fullName evidence="4">Secreted protein</fullName>
    </recommendedName>
</protein>
<accession>A0A4P2PSY9</accession>
<evidence type="ECO:0000313" key="2">
    <source>
        <dbReference type="EMBL" id="AUX19674.1"/>
    </source>
</evidence>
<evidence type="ECO:0000313" key="3">
    <source>
        <dbReference type="Proteomes" id="UP000295781"/>
    </source>
</evidence>
<evidence type="ECO:0000256" key="1">
    <source>
        <dbReference type="SAM" id="SignalP"/>
    </source>
</evidence>
<proteinExistence type="predicted"/>
<sequence length="188" mass="20837">MRRRWLIMALALASLGACTAGTHTREEFDEAFPFGRMSGLRPEVFAEFKAELEGALGRGLRVRRVGFGPDTMQADVQNPKRRTHLDRYVYHDRELSDPSPVSLSNTEEATLDGALFELGSVPVKILPRLAREAHRELGIEQSWVEHVGISRAGDGSSALTILVSVRSPRKSGSAMFDGEGRLVRAQRH</sequence>